<dbReference type="Proteomes" id="UP001341840">
    <property type="component" value="Unassembled WGS sequence"/>
</dbReference>
<sequence length="175" mass="20233">MEEMEEGEDEEDDEDKDWLYELLPKMVGVESSESEEECEEAEVDNMKKKEVFFIATVYGGTEEMPKELPEKCADPSSCIVAYKIEKKDETKGKDSVEEVGQKESEDGAEILQKKKGSSITPPVLKKKRKKESIKLVKKKKMPEGGKEGRFQGFDQKFEDDQQRTCQRRRYWSSLN</sequence>
<evidence type="ECO:0000256" key="1">
    <source>
        <dbReference type="SAM" id="MobiDB-lite"/>
    </source>
</evidence>
<feature type="compositionally biased region" description="Basic and acidic residues" evidence="1">
    <location>
        <begin position="88"/>
        <end position="105"/>
    </location>
</feature>
<feature type="region of interest" description="Disordered" evidence="1">
    <location>
        <begin position="88"/>
        <end position="161"/>
    </location>
</feature>
<accession>A0ABU6TR22</accession>
<evidence type="ECO:0000313" key="2">
    <source>
        <dbReference type="EMBL" id="MED6150605.1"/>
    </source>
</evidence>
<organism evidence="2 3">
    <name type="scientific">Stylosanthes scabra</name>
    <dbReference type="NCBI Taxonomy" id="79078"/>
    <lineage>
        <taxon>Eukaryota</taxon>
        <taxon>Viridiplantae</taxon>
        <taxon>Streptophyta</taxon>
        <taxon>Embryophyta</taxon>
        <taxon>Tracheophyta</taxon>
        <taxon>Spermatophyta</taxon>
        <taxon>Magnoliopsida</taxon>
        <taxon>eudicotyledons</taxon>
        <taxon>Gunneridae</taxon>
        <taxon>Pentapetalae</taxon>
        <taxon>rosids</taxon>
        <taxon>fabids</taxon>
        <taxon>Fabales</taxon>
        <taxon>Fabaceae</taxon>
        <taxon>Papilionoideae</taxon>
        <taxon>50 kb inversion clade</taxon>
        <taxon>dalbergioids sensu lato</taxon>
        <taxon>Dalbergieae</taxon>
        <taxon>Pterocarpus clade</taxon>
        <taxon>Stylosanthes</taxon>
    </lineage>
</organism>
<name>A0ABU6TR22_9FABA</name>
<keyword evidence="3" id="KW-1185">Reference proteome</keyword>
<dbReference type="EMBL" id="JASCZI010091529">
    <property type="protein sequence ID" value="MED6150605.1"/>
    <property type="molecule type" value="Genomic_DNA"/>
</dbReference>
<protein>
    <submittedName>
        <fullName evidence="2">Uncharacterized protein</fullName>
    </submittedName>
</protein>
<feature type="compositionally biased region" description="Basic residues" evidence="1">
    <location>
        <begin position="124"/>
        <end position="140"/>
    </location>
</feature>
<reference evidence="2 3" key="1">
    <citation type="journal article" date="2023" name="Plants (Basel)">
        <title>Bridging the Gap: Combining Genomics and Transcriptomics Approaches to Understand Stylosanthes scabra, an Orphan Legume from the Brazilian Caatinga.</title>
        <authorList>
            <person name="Ferreira-Neto J.R.C."/>
            <person name="da Silva M.D."/>
            <person name="Binneck E."/>
            <person name="de Melo N.F."/>
            <person name="da Silva R.H."/>
            <person name="de Melo A.L.T.M."/>
            <person name="Pandolfi V."/>
            <person name="Bustamante F.O."/>
            <person name="Brasileiro-Vidal A.C."/>
            <person name="Benko-Iseppon A.M."/>
        </authorList>
    </citation>
    <scope>NUCLEOTIDE SEQUENCE [LARGE SCALE GENOMIC DNA]</scope>
    <source>
        <tissue evidence="2">Leaves</tissue>
    </source>
</reference>
<evidence type="ECO:0000313" key="3">
    <source>
        <dbReference type="Proteomes" id="UP001341840"/>
    </source>
</evidence>
<comment type="caution">
    <text evidence="2">The sequence shown here is derived from an EMBL/GenBank/DDBJ whole genome shotgun (WGS) entry which is preliminary data.</text>
</comment>
<proteinExistence type="predicted"/>
<feature type="compositionally biased region" description="Basic and acidic residues" evidence="1">
    <location>
        <begin position="141"/>
        <end position="161"/>
    </location>
</feature>
<gene>
    <name evidence="2" type="ORF">PIB30_073965</name>
</gene>